<accession>A0A327ZDX5</accession>
<gene>
    <name evidence="3" type="ORF">B0I29_111192</name>
</gene>
<keyword evidence="2" id="KW-0812">Transmembrane</keyword>
<feature type="region of interest" description="Disordered" evidence="1">
    <location>
        <begin position="155"/>
        <end position="176"/>
    </location>
</feature>
<organism evidence="3 4">
    <name type="scientific">Actinoplanes lutulentus</name>
    <dbReference type="NCBI Taxonomy" id="1287878"/>
    <lineage>
        <taxon>Bacteria</taxon>
        <taxon>Bacillati</taxon>
        <taxon>Actinomycetota</taxon>
        <taxon>Actinomycetes</taxon>
        <taxon>Micromonosporales</taxon>
        <taxon>Micromonosporaceae</taxon>
        <taxon>Actinoplanes</taxon>
    </lineage>
</organism>
<name>A0A327ZDX5_9ACTN</name>
<feature type="transmembrane region" description="Helical" evidence="2">
    <location>
        <begin position="7"/>
        <end position="28"/>
    </location>
</feature>
<feature type="transmembrane region" description="Helical" evidence="2">
    <location>
        <begin position="34"/>
        <end position="52"/>
    </location>
</feature>
<dbReference type="AlphaFoldDB" id="A0A327ZDX5"/>
<evidence type="ECO:0000313" key="3">
    <source>
        <dbReference type="EMBL" id="RAK34590.1"/>
    </source>
</evidence>
<feature type="transmembrane region" description="Helical" evidence="2">
    <location>
        <begin position="81"/>
        <end position="106"/>
    </location>
</feature>
<keyword evidence="4" id="KW-1185">Reference proteome</keyword>
<evidence type="ECO:0000256" key="1">
    <source>
        <dbReference type="SAM" id="MobiDB-lite"/>
    </source>
</evidence>
<dbReference type="Proteomes" id="UP000249341">
    <property type="component" value="Unassembled WGS sequence"/>
</dbReference>
<evidence type="ECO:0000313" key="4">
    <source>
        <dbReference type="Proteomes" id="UP000249341"/>
    </source>
</evidence>
<dbReference type="Pfam" id="PF04186">
    <property type="entry name" value="FxsA"/>
    <property type="match status" value="1"/>
</dbReference>
<proteinExistence type="predicted"/>
<keyword evidence="2" id="KW-1133">Transmembrane helix</keyword>
<sequence>MMRRSRLAYVPLAMPLWALAEFFVFLAVSHAIGAGWAILLLAVSTLAGVALLRREGIKGWRAFQQAAQENRPPGAEVANSLTGLGGALLLTLPGFITAVAGLLLLLPPGRGLARRGIERFAERSLGGAATGDLFGPRKVKVHSGAPVTVVVVDEQPAPSHGGRTQPPPAIEGEIVR</sequence>
<dbReference type="PANTHER" id="PTHR35335">
    <property type="entry name" value="UPF0716 PROTEIN FXSA"/>
    <property type="match status" value="1"/>
</dbReference>
<keyword evidence="2" id="KW-0472">Membrane</keyword>
<dbReference type="NCBIfam" id="NF008528">
    <property type="entry name" value="PRK11463.1-2"/>
    <property type="match status" value="1"/>
</dbReference>
<comment type="caution">
    <text evidence="3">The sequence shown here is derived from an EMBL/GenBank/DDBJ whole genome shotgun (WGS) entry which is preliminary data.</text>
</comment>
<dbReference type="GO" id="GO:0016020">
    <property type="term" value="C:membrane"/>
    <property type="evidence" value="ECO:0007669"/>
    <property type="project" value="InterPro"/>
</dbReference>
<protein>
    <submittedName>
        <fullName evidence="3">UPF0716 protein FxsA</fullName>
    </submittedName>
</protein>
<evidence type="ECO:0000256" key="2">
    <source>
        <dbReference type="SAM" id="Phobius"/>
    </source>
</evidence>
<dbReference type="InterPro" id="IPR007313">
    <property type="entry name" value="FxsA"/>
</dbReference>
<dbReference type="EMBL" id="QLMJ01000011">
    <property type="protein sequence ID" value="RAK34590.1"/>
    <property type="molecule type" value="Genomic_DNA"/>
</dbReference>
<reference evidence="3 4" key="1">
    <citation type="submission" date="2018-06" db="EMBL/GenBank/DDBJ databases">
        <title>Genomic Encyclopedia of Type Strains, Phase III (KMG-III): the genomes of soil and plant-associated and newly described type strains.</title>
        <authorList>
            <person name="Whitman W."/>
        </authorList>
    </citation>
    <scope>NUCLEOTIDE SEQUENCE [LARGE SCALE GENOMIC DNA]</scope>
    <source>
        <strain evidence="3 4">CGMCC 4.7090</strain>
    </source>
</reference>
<dbReference type="PANTHER" id="PTHR35335:SF1">
    <property type="entry name" value="UPF0716 PROTEIN FXSA"/>
    <property type="match status" value="1"/>
</dbReference>